<dbReference type="InterPro" id="IPR050807">
    <property type="entry name" value="TransReg_Diox_bact_type"/>
</dbReference>
<accession>A0A8J6J5P8</accession>
<dbReference type="GO" id="GO:0003700">
    <property type="term" value="F:DNA-binding transcription factor activity"/>
    <property type="evidence" value="ECO:0007669"/>
    <property type="project" value="TreeGrafter"/>
</dbReference>
<gene>
    <name evidence="3" type="ORF">H8S55_09875</name>
</gene>
<dbReference type="Gene3D" id="1.10.260.40">
    <property type="entry name" value="lambda repressor-like DNA-binding domains"/>
    <property type="match status" value="1"/>
</dbReference>
<dbReference type="InterPro" id="IPR010982">
    <property type="entry name" value="Lambda_DNA-bd_dom_sf"/>
</dbReference>
<dbReference type="EMBL" id="JACOPN010000006">
    <property type="protein sequence ID" value="MBC5717626.1"/>
    <property type="molecule type" value="Genomic_DNA"/>
</dbReference>
<dbReference type="Proteomes" id="UP000602260">
    <property type="component" value="Unassembled WGS sequence"/>
</dbReference>
<dbReference type="PROSITE" id="PS50943">
    <property type="entry name" value="HTH_CROC1"/>
    <property type="match status" value="1"/>
</dbReference>
<sequence length="96" mass="10997">MTQQTLAERADLSVPYVSRVERGEKEPSLSTLLRVADALNIGLDELLGLKREQVNRSKERKILEGCTVEQEAVLLEMLIELKKIVVREWVRGKHEN</sequence>
<dbReference type="InterPro" id="IPR001387">
    <property type="entry name" value="Cro/C1-type_HTH"/>
</dbReference>
<comment type="caution">
    <text evidence="3">The sequence shown here is derived from an EMBL/GenBank/DDBJ whole genome shotgun (WGS) entry which is preliminary data.</text>
</comment>
<evidence type="ECO:0000259" key="2">
    <source>
        <dbReference type="PROSITE" id="PS50943"/>
    </source>
</evidence>
<dbReference type="AlphaFoldDB" id="A0A8J6J5P8"/>
<name>A0A8J6J5P8_9FIRM</name>
<evidence type="ECO:0000313" key="3">
    <source>
        <dbReference type="EMBL" id="MBC5717626.1"/>
    </source>
</evidence>
<organism evidence="3 4">
    <name type="scientific">Flintibacter faecis</name>
    <dbReference type="NCBI Taxonomy" id="2763047"/>
    <lineage>
        <taxon>Bacteria</taxon>
        <taxon>Bacillati</taxon>
        <taxon>Bacillota</taxon>
        <taxon>Clostridia</taxon>
        <taxon>Eubacteriales</taxon>
        <taxon>Flintibacter</taxon>
    </lineage>
</organism>
<dbReference type="SUPFAM" id="SSF47413">
    <property type="entry name" value="lambda repressor-like DNA-binding domains"/>
    <property type="match status" value="1"/>
</dbReference>
<protein>
    <submittedName>
        <fullName evidence="3">Helix-turn-helix transcriptional regulator</fullName>
    </submittedName>
</protein>
<evidence type="ECO:0000313" key="4">
    <source>
        <dbReference type="Proteomes" id="UP000602260"/>
    </source>
</evidence>
<dbReference type="SMART" id="SM00530">
    <property type="entry name" value="HTH_XRE"/>
    <property type="match status" value="1"/>
</dbReference>
<reference evidence="3" key="1">
    <citation type="submission" date="2020-08" db="EMBL/GenBank/DDBJ databases">
        <title>Genome public.</title>
        <authorList>
            <person name="Liu C."/>
            <person name="Sun Q."/>
        </authorList>
    </citation>
    <scope>NUCLEOTIDE SEQUENCE</scope>
    <source>
        <strain evidence="3">BX5</strain>
    </source>
</reference>
<dbReference type="PANTHER" id="PTHR46797:SF1">
    <property type="entry name" value="METHYLPHOSPHONATE SYNTHASE"/>
    <property type="match status" value="1"/>
</dbReference>
<dbReference type="GO" id="GO:0003677">
    <property type="term" value="F:DNA binding"/>
    <property type="evidence" value="ECO:0007669"/>
    <property type="project" value="UniProtKB-KW"/>
</dbReference>
<keyword evidence="1" id="KW-0238">DNA-binding</keyword>
<dbReference type="PANTHER" id="PTHR46797">
    <property type="entry name" value="HTH-TYPE TRANSCRIPTIONAL REGULATOR"/>
    <property type="match status" value="1"/>
</dbReference>
<dbReference type="CDD" id="cd00093">
    <property type="entry name" value="HTH_XRE"/>
    <property type="match status" value="1"/>
</dbReference>
<proteinExistence type="predicted"/>
<evidence type="ECO:0000256" key="1">
    <source>
        <dbReference type="ARBA" id="ARBA00023125"/>
    </source>
</evidence>
<keyword evidence="4" id="KW-1185">Reference proteome</keyword>
<feature type="domain" description="HTH cro/C1-type" evidence="2">
    <location>
        <begin position="1"/>
        <end position="46"/>
    </location>
</feature>
<dbReference type="GO" id="GO:0005829">
    <property type="term" value="C:cytosol"/>
    <property type="evidence" value="ECO:0007669"/>
    <property type="project" value="TreeGrafter"/>
</dbReference>
<dbReference type="Pfam" id="PF01381">
    <property type="entry name" value="HTH_3"/>
    <property type="match status" value="1"/>
</dbReference>